<dbReference type="EMBL" id="JAPXFL010000009">
    <property type="protein sequence ID" value="KAK9502091.1"/>
    <property type="molecule type" value="Genomic_DNA"/>
</dbReference>
<comment type="caution">
    <text evidence="3">The sequence shown here is derived from an EMBL/GenBank/DDBJ whole genome shotgun (WGS) entry which is preliminary data.</text>
</comment>
<sequence length="266" mass="30287">MADKEEELNNPEQNLYKNDPKKFIPKLYNFKVSKCNAFNETVLASSPPFWVLVDHLVGVVWKLYSKEKDGRKLGIMQLQWALEFIKMIKDDRGNLTKTLEAVKNTIEDSLILKYACLPTGDKRKKCEEPEDDGKQRPTVKSFEGLPQTSQSASLTLRDVMSRLPKTETLRPTATGLPLDGTAEVPISSAPSAPKSSIPTEFTMKMEDILKYLMFLKKEQQTRISKEQKELERLEDAINQVEAGQFNIESWMNKGSQSNKENNPEVN</sequence>
<organism evidence="3 4">
    <name type="scientific">Rhynocoris fuscipes</name>
    <dbReference type="NCBI Taxonomy" id="488301"/>
    <lineage>
        <taxon>Eukaryota</taxon>
        <taxon>Metazoa</taxon>
        <taxon>Ecdysozoa</taxon>
        <taxon>Arthropoda</taxon>
        <taxon>Hexapoda</taxon>
        <taxon>Insecta</taxon>
        <taxon>Pterygota</taxon>
        <taxon>Neoptera</taxon>
        <taxon>Paraneoptera</taxon>
        <taxon>Hemiptera</taxon>
        <taxon>Heteroptera</taxon>
        <taxon>Panheteroptera</taxon>
        <taxon>Cimicomorpha</taxon>
        <taxon>Reduviidae</taxon>
        <taxon>Harpactorinae</taxon>
        <taxon>Harpactorini</taxon>
        <taxon>Rhynocoris</taxon>
    </lineage>
</organism>
<dbReference type="AlphaFoldDB" id="A0AAW1CUH5"/>
<feature type="compositionally biased region" description="Low complexity" evidence="2">
    <location>
        <begin position="185"/>
        <end position="197"/>
    </location>
</feature>
<dbReference type="Proteomes" id="UP001461498">
    <property type="component" value="Unassembled WGS sequence"/>
</dbReference>
<feature type="coiled-coil region" evidence="1">
    <location>
        <begin position="216"/>
        <end position="243"/>
    </location>
</feature>
<dbReference type="EMBL" id="JAPXFL010000009">
    <property type="protein sequence ID" value="KAK9502090.1"/>
    <property type="molecule type" value="Genomic_DNA"/>
</dbReference>
<keyword evidence="1" id="KW-0175">Coiled coil</keyword>
<evidence type="ECO:0000256" key="1">
    <source>
        <dbReference type="SAM" id="Coils"/>
    </source>
</evidence>
<feature type="region of interest" description="Disordered" evidence="2">
    <location>
        <begin position="123"/>
        <end position="197"/>
    </location>
</feature>
<evidence type="ECO:0000313" key="3">
    <source>
        <dbReference type="EMBL" id="KAK9502091.1"/>
    </source>
</evidence>
<gene>
    <name evidence="3" type="ORF">O3M35_012688</name>
</gene>
<keyword evidence="4" id="KW-1185">Reference proteome</keyword>
<reference evidence="3 4" key="1">
    <citation type="submission" date="2022-12" db="EMBL/GenBank/DDBJ databases">
        <title>Chromosome-level genome assembly of true bugs.</title>
        <authorList>
            <person name="Ma L."/>
            <person name="Li H."/>
        </authorList>
    </citation>
    <scope>NUCLEOTIDE SEQUENCE [LARGE SCALE GENOMIC DNA]</scope>
    <source>
        <strain evidence="3">Lab_2022b</strain>
    </source>
</reference>
<proteinExistence type="predicted"/>
<name>A0AAW1CUH5_9HEMI</name>
<feature type="compositionally biased region" description="Basic and acidic residues" evidence="2">
    <location>
        <begin position="123"/>
        <end position="135"/>
    </location>
</feature>
<evidence type="ECO:0000256" key="2">
    <source>
        <dbReference type="SAM" id="MobiDB-lite"/>
    </source>
</evidence>
<accession>A0AAW1CUH5</accession>
<evidence type="ECO:0000313" key="4">
    <source>
        <dbReference type="Proteomes" id="UP001461498"/>
    </source>
</evidence>
<protein>
    <submittedName>
        <fullName evidence="3">Uncharacterized protein</fullName>
    </submittedName>
</protein>